<comment type="caution">
    <text evidence="3">The sequence shown here is derived from an EMBL/GenBank/DDBJ whole genome shotgun (WGS) entry which is preliminary data.</text>
</comment>
<sequence length="310" mass="35875">MSEKDLENDEFQDDGFVPEHLRYIDEKEALEHKKQGHGHEEKQENTLENDPELLNQMSISASRVDNQTNFPPTFYRSRFTCKVAEHFICKICSNVVKTPVECISCENLLCKECTSTTPTCPFGCDTFKLKNIAKFAANMYFALTLECKNKPFGCSYSGTIKNVLSHEDNCQFVVTQCENSLCDRFILKKDKTRDPGTPLLCSEICENLIKFSLMIDEENKFDTLQNFMALTERCKKLIEYEVKAQMQSKYKKIEESKRETESLRKRKEKVEKDISSWQNAQHPGKWNIRTNKWTCCGSQEIITIGCKQIA</sequence>
<dbReference type="PANTHER" id="PTHR10131">
    <property type="entry name" value="TNF RECEPTOR ASSOCIATED FACTOR"/>
    <property type="match status" value="1"/>
</dbReference>
<evidence type="ECO:0000313" key="4">
    <source>
        <dbReference type="Proteomes" id="UP000187209"/>
    </source>
</evidence>
<protein>
    <recommendedName>
        <fullName evidence="5">TRAF-type domain-containing protein</fullName>
    </recommendedName>
</protein>
<keyword evidence="4" id="KW-1185">Reference proteome</keyword>
<dbReference type="Gene3D" id="3.30.40.10">
    <property type="entry name" value="Zinc/RING finger domain, C3HC4 (zinc finger)"/>
    <property type="match status" value="1"/>
</dbReference>
<feature type="coiled-coil region" evidence="1">
    <location>
        <begin position="243"/>
        <end position="280"/>
    </location>
</feature>
<keyword evidence="1" id="KW-0175">Coiled coil</keyword>
<organism evidence="3 4">
    <name type="scientific">Stentor coeruleus</name>
    <dbReference type="NCBI Taxonomy" id="5963"/>
    <lineage>
        <taxon>Eukaryota</taxon>
        <taxon>Sar</taxon>
        <taxon>Alveolata</taxon>
        <taxon>Ciliophora</taxon>
        <taxon>Postciliodesmatophora</taxon>
        <taxon>Heterotrichea</taxon>
        <taxon>Heterotrichida</taxon>
        <taxon>Stentoridae</taxon>
        <taxon>Stentor</taxon>
    </lineage>
</organism>
<dbReference type="OrthoDB" id="295927at2759"/>
<name>A0A1R2BUK1_9CILI</name>
<dbReference type="SUPFAM" id="SSF49599">
    <property type="entry name" value="TRAF domain-like"/>
    <property type="match status" value="1"/>
</dbReference>
<feature type="compositionally biased region" description="Basic and acidic residues" evidence="2">
    <location>
        <begin position="28"/>
        <end position="45"/>
    </location>
</feature>
<dbReference type="PANTHER" id="PTHR10131:SF94">
    <property type="entry name" value="TNF RECEPTOR-ASSOCIATED FACTOR 4"/>
    <property type="match status" value="1"/>
</dbReference>
<evidence type="ECO:0000256" key="2">
    <source>
        <dbReference type="SAM" id="MobiDB-lite"/>
    </source>
</evidence>
<dbReference type="Proteomes" id="UP000187209">
    <property type="component" value="Unassembled WGS sequence"/>
</dbReference>
<dbReference type="AlphaFoldDB" id="A0A1R2BUK1"/>
<proteinExistence type="predicted"/>
<dbReference type="GO" id="GO:0043122">
    <property type="term" value="P:regulation of canonical NF-kappaB signal transduction"/>
    <property type="evidence" value="ECO:0007669"/>
    <property type="project" value="TreeGrafter"/>
</dbReference>
<dbReference type="EMBL" id="MPUH01000431">
    <property type="protein sequence ID" value="OMJ80265.1"/>
    <property type="molecule type" value="Genomic_DNA"/>
</dbReference>
<evidence type="ECO:0000256" key="1">
    <source>
        <dbReference type="SAM" id="Coils"/>
    </source>
</evidence>
<reference evidence="3 4" key="1">
    <citation type="submission" date="2016-11" db="EMBL/GenBank/DDBJ databases">
        <title>The macronuclear genome of Stentor coeruleus: a giant cell with tiny introns.</title>
        <authorList>
            <person name="Slabodnick M."/>
            <person name="Ruby J.G."/>
            <person name="Reiff S.B."/>
            <person name="Swart E.C."/>
            <person name="Gosai S."/>
            <person name="Prabakaran S."/>
            <person name="Witkowska E."/>
            <person name="Larue G.E."/>
            <person name="Fisher S."/>
            <person name="Freeman R.M."/>
            <person name="Gunawardena J."/>
            <person name="Chu W."/>
            <person name="Stover N.A."/>
            <person name="Gregory B.D."/>
            <person name="Nowacki M."/>
            <person name="Derisi J."/>
            <person name="Roy S.W."/>
            <person name="Marshall W.F."/>
            <person name="Sood P."/>
        </authorList>
    </citation>
    <scope>NUCLEOTIDE SEQUENCE [LARGE SCALE GENOMIC DNA]</scope>
    <source>
        <strain evidence="3">WM001</strain>
    </source>
</reference>
<accession>A0A1R2BUK1</accession>
<feature type="region of interest" description="Disordered" evidence="2">
    <location>
        <begin position="28"/>
        <end position="48"/>
    </location>
</feature>
<evidence type="ECO:0008006" key="5">
    <source>
        <dbReference type="Google" id="ProtNLM"/>
    </source>
</evidence>
<gene>
    <name evidence="3" type="ORF">SteCoe_19523</name>
</gene>
<evidence type="ECO:0000313" key="3">
    <source>
        <dbReference type="EMBL" id="OMJ80265.1"/>
    </source>
</evidence>
<dbReference type="InterPro" id="IPR013083">
    <property type="entry name" value="Znf_RING/FYVE/PHD"/>
</dbReference>